<dbReference type="RefSeq" id="WP_114480563.1">
    <property type="nucleotide sequence ID" value="NZ_QPII01000019.1"/>
</dbReference>
<dbReference type="InterPro" id="IPR046880">
    <property type="entry name" value="TPR-S"/>
</dbReference>
<accession>A0A368TRS1</accession>
<gene>
    <name evidence="1" type="ORF">DU505_19105</name>
</gene>
<dbReference type="Gene3D" id="2.40.10.10">
    <property type="entry name" value="Trypsin-like serine proteases"/>
    <property type="match status" value="1"/>
</dbReference>
<evidence type="ECO:0000313" key="2">
    <source>
        <dbReference type="Proteomes" id="UP000252405"/>
    </source>
</evidence>
<dbReference type="OrthoDB" id="5928962at2"/>
<keyword evidence="2" id="KW-1185">Reference proteome</keyword>
<dbReference type="Proteomes" id="UP000252405">
    <property type="component" value="Unassembled WGS sequence"/>
</dbReference>
<evidence type="ECO:0000313" key="1">
    <source>
        <dbReference type="EMBL" id="RCV86937.1"/>
    </source>
</evidence>
<comment type="caution">
    <text evidence="1">The sequence shown here is derived from an EMBL/GenBank/DDBJ whole genome shotgun (WGS) entry which is preliminary data.</text>
</comment>
<proteinExistence type="predicted"/>
<dbReference type="InterPro" id="IPR009003">
    <property type="entry name" value="Peptidase_S1_PA"/>
</dbReference>
<dbReference type="InterPro" id="IPR011990">
    <property type="entry name" value="TPR-like_helical_dom_sf"/>
</dbReference>
<reference evidence="1 2" key="1">
    <citation type="submission" date="2018-07" db="EMBL/GenBank/DDBJ databases">
        <title>Halomonas montanilacus sp. nov., isolated from Lake Pengyan on Tibetan Plateau.</title>
        <authorList>
            <person name="Lu H."/>
            <person name="Xing P."/>
            <person name="Wu Q."/>
        </authorList>
    </citation>
    <scope>NUCLEOTIDE SEQUENCE [LARGE SCALE GENOMIC DNA]</scope>
    <source>
        <strain evidence="1 2">PYC7W</strain>
    </source>
</reference>
<organism evidence="1 2">
    <name type="scientific">Billgrantia montanilacus</name>
    <dbReference type="NCBI Taxonomy" id="2282305"/>
    <lineage>
        <taxon>Bacteria</taxon>
        <taxon>Pseudomonadati</taxon>
        <taxon>Pseudomonadota</taxon>
        <taxon>Gammaproteobacteria</taxon>
        <taxon>Oceanospirillales</taxon>
        <taxon>Halomonadaceae</taxon>
        <taxon>Billgrantia</taxon>
    </lineage>
</organism>
<dbReference type="AlphaFoldDB" id="A0A368TRS1"/>
<sequence>MGGNEDEPTALRNRAEDLLGRLRGLADREAVKVGRQLVDELRRQRDFATVEQLAEVISRQAPADTSSRLLYAQSLIETGHVTAAIDVLQALTQRLHPDDPEWTQARGLSGRAYKQIFADAGDKTCVAAITALKQAIAAYREPYEQSPAGNAWHGVNLAALLRRARQIGLRAAPDLDPKTIVWDVIKTLAAKPIGQRDHWHHASLAEAYLALDDWDEVERNLQAYVADSRTCAFDLGSTLRQFTEIWDLEADPARGRGLVATLRARLMQLPGGELDLSPAEVRRLHAQSRPEQRQLEAILGSEGPVTWRWWQTGLERARAVCAVRERLGGRIGTGFLIRAGDVGLEPRDELLVMTNHHVVNDQGISPGLSPDAVELVFEAVDADRSHLVNGICWRSPVDRHDACLLRLASPIKGIDPLPIAKALPVLPEEQSYEDRPRVYIIGYPGGRDLAFSFQDNELLDHEGPPRGEPPNLGVRRVHYRAPTEGGSSGSPVFNARLWEVIALHHMGGQIMPRLNGRAGSYAANQGIWMQSIVAALGEH</sequence>
<evidence type="ECO:0008006" key="3">
    <source>
        <dbReference type="Google" id="ProtNLM"/>
    </source>
</evidence>
<dbReference type="Pfam" id="PF13365">
    <property type="entry name" value="Trypsin_2"/>
    <property type="match status" value="1"/>
</dbReference>
<protein>
    <recommendedName>
        <fullName evidence="3">Serine protease</fullName>
    </recommendedName>
</protein>
<name>A0A368TRS1_9GAMM</name>
<dbReference type="EMBL" id="QPII01000019">
    <property type="protein sequence ID" value="RCV86937.1"/>
    <property type="molecule type" value="Genomic_DNA"/>
</dbReference>
<dbReference type="Gene3D" id="1.25.40.10">
    <property type="entry name" value="Tetratricopeptide repeat domain"/>
    <property type="match status" value="1"/>
</dbReference>
<dbReference type="Pfam" id="PF20308">
    <property type="entry name" value="TPR-S"/>
    <property type="match status" value="1"/>
</dbReference>
<dbReference type="InterPro" id="IPR043504">
    <property type="entry name" value="Peptidase_S1_PA_chymotrypsin"/>
</dbReference>
<dbReference type="SUPFAM" id="SSF50494">
    <property type="entry name" value="Trypsin-like serine proteases"/>
    <property type="match status" value="1"/>
</dbReference>